<organism evidence="2 3">
    <name type="scientific">Lichtheimia ornata</name>
    <dbReference type="NCBI Taxonomy" id="688661"/>
    <lineage>
        <taxon>Eukaryota</taxon>
        <taxon>Fungi</taxon>
        <taxon>Fungi incertae sedis</taxon>
        <taxon>Mucoromycota</taxon>
        <taxon>Mucoromycotina</taxon>
        <taxon>Mucoromycetes</taxon>
        <taxon>Mucorales</taxon>
        <taxon>Lichtheimiaceae</taxon>
        <taxon>Lichtheimia</taxon>
    </lineage>
</organism>
<name>A0AAD7V5G9_9FUNG</name>
<gene>
    <name evidence="2" type="ORF">O0I10_005243</name>
</gene>
<sequence length="185" mass="20824">MTMTHGTIPNSPLWIKAWFLISSLVVLWDAGYCLSRPHSMEGGKWNAIWRPYNLYAKIDTFYGIEALEAQDGFTSAQAFMNLVESALNFAYLGMITYRPLTKTGQANLVGFTAASLTVAKTVLYWLVELFSGMQHTGHNELRDFIVLWVIPNGAWILVPGMIMVALGRDLFARLDQQQQDKSKAE</sequence>
<feature type="transmembrane region" description="Helical" evidence="1">
    <location>
        <begin position="145"/>
        <end position="166"/>
    </location>
</feature>
<reference evidence="2 3" key="1">
    <citation type="submission" date="2023-03" db="EMBL/GenBank/DDBJ databases">
        <title>Genome sequence of Lichtheimia ornata CBS 291.66.</title>
        <authorList>
            <person name="Mohabir J.T."/>
            <person name="Shea T.P."/>
            <person name="Kurbessoian T."/>
            <person name="Berby B."/>
            <person name="Fontaine J."/>
            <person name="Livny J."/>
            <person name="Gnirke A."/>
            <person name="Stajich J.E."/>
            <person name="Cuomo C.A."/>
        </authorList>
    </citation>
    <scope>NUCLEOTIDE SEQUENCE [LARGE SCALE GENOMIC DNA]</scope>
    <source>
        <strain evidence="2">CBS 291.66</strain>
    </source>
</reference>
<feature type="transmembrane region" description="Helical" evidence="1">
    <location>
        <begin position="106"/>
        <end position="125"/>
    </location>
</feature>
<evidence type="ECO:0000313" key="2">
    <source>
        <dbReference type="EMBL" id="KAJ8658861.1"/>
    </source>
</evidence>
<comment type="caution">
    <text evidence="2">The sequence shown here is derived from an EMBL/GenBank/DDBJ whole genome shotgun (WGS) entry which is preliminary data.</text>
</comment>
<feature type="transmembrane region" description="Helical" evidence="1">
    <location>
        <begin position="13"/>
        <end position="34"/>
    </location>
</feature>
<dbReference type="PANTHER" id="PTHR37919:SF2">
    <property type="entry name" value="EXPERA DOMAIN-CONTAINING PROTEIN"/>
    <property type="match status" value="1"/>
</dbReference>
<dbReference type="PANTHER" id="PTHR37919">
    <property type="entry name" value="PROTEIN CBG05606"/>
    <property type="match status" value="1"/>
</dbReference>
<dbReference type="EMBL" id="JARTCD010000021">
    <property type="protein sequence ID" value="KAJ8658861.1"/>
    <property type="molecule type" value="Genomic_DNA"/>
</dbReference>
<accession>A0AAD7V5G9</accession>
<dbReference type="AlphaFoldDB" id="A0AAD7V5G9"/>
<keyword evidence="1" id="KW-0812">Transmembrane</keyword>
<keyword evidence="1" id="KW-0472">Membrane</keyword>
<keyword evidence="1" id="KW-1133">Transmembrane helix</keyword>
<keyword evidence="3" id="KW-1185">Reference proteome</keyword>
<evidence type="ECO:0000313" key="3">
    <source>
        <dbReference type="Proteomes" id="UP001234581"/>
    </source>
</evidence>
<protein>
    <submittedName>
        <fullName evidence="2">Uncharacterized protein</fullName>
    </submittedName>
</protein>
<evidence type="ECO:0000256" key="1">
    <source>
        <dbReference type="SAM" id="Phobius"/>
    </source>
</evidence>
<dbReference type="GeneID" id="83212656"/>
<proteinExistence type="predicted"/>
<dbReference type="Proteomes" id="UP001234581">
    <property type="component" value="Unassembled WGS sequence"/>
</dbReference>
<dbReference type="RefSeq" id="XP_058343774.1">
    <property type="nucleotide sequence ID" value="XM_058485288.1"/>
</dbReference>